<reference evidence="2 3" key="1">
    <citation type="journal article" date="2013" name="Biodegradation">
        <title>Quantitative proteomic analysis of ibuprofen-degrading Patulibacter sp. strain I11.</title>
        <authorList>
            <person name="Almeida B."/>
            <person name="Kjeldal H."/>
            <person name="Lolas I."/>
            <person name="Knudsen A.D."/>
            <person name="Carvalho G."/>
            <person name="Nielsen K.L."/>
            <person name="Barreto Crespo M.T."/>
            <person name="Stensballe A."/>
            <person name="Nielsen J.L."/>
        </authorList>
    </citation>
    <scope>NUCLEOTIDE SEQUENCE [LARGE SCALE GENOMIC DNA]</scope>
    <source>
        <strain evidence="2 3">I11</strain>
    </source>
</reference>
<dbReference type="AlphaFoldDB" id="H0E7S6"/>
<organism evidence="2 3">
    <name type="scientific">Patulibacter medicamentivorans</name>
    <dbReference type="NCBI Taxonomy" id="1097667"/>
    <lineage>
        <taxon>Bacteria</taxon>
        <taxon>Bacillati</taxon>
        <taxon>Actinomycetota</taxon>
        <taxon>Thermoleophilia</taxon>
        <taxon>Solirubrobacterales</taxon>
        <taxon>Patulibacteraceae</taxon>
        <taxon>Patulibacter</taxon>
    </lineage>
</organism>
<dbReference type="Gene3D" id="3.40.50.150">
    <property type="entry name" value="Vaccinia Virus protein VP39"/>
    <property type="match status" value="1"/>
</dbReference>
<evidence type="ECO:0000313" key="3">
    <source>
        <dbReference type="Proteomes" id="UP000005143"/>
    </source>
</evidence>
<gene>
    <name evidence="2" type="ORF">PAI11_28800</name>
</gene>
<protein>
    <recommendedName>
        <fullName evidence="4">Spermidine synthase</fullName>
    </recommendedName>
</protein>
<proteinExistence type="predicted"/>
<dbReference type="PANTHER" id="PTHR43317">
    <property type="entry name" value="THERMOSPERMINE SYNTHASE ACAULIS5"/>
    <property type="match status" value="1"/>
</dbReference>
<keyword evidence="1" id="KW-0620">Polyamine biosynthesis</keyword>
<evidence type="ECO:0008006" key="4">
    <source>
        <dbReference type="Google" id="ProtNLM"/>
    </source>
</evidence>
<dbReference type="InterPro" id="IPR029063">
    <property type="entry name" value="SAM-dependent_MTases_sf"/>
</dbReference>
<dbReference type="NCBIfam" id="NF037959">
    <property type="entry name" value="MFS_SpdSyn"/>
    <property type="match status" value="1"/>
</dbReference>
<dbReference type="GO" id="GO:0006596">
    <property type="term" value="P:polyamine biosynthetic process"/>
    <property type="evidence" value="ECO:0007669"/>
    <property type="project" value="UniProtKB-KW"/>
</dbReference>
<dbReference type="EMBL" id="AGUD01000229">
    <property type="protein sequence ID" value="EHN10269.1"/>
    <property type="molecule type" value="Genomic_DNA"/>
</dbReference>
<dbReference type="CDD" id="cd02440">
    <property type="entry name" value="AdoMet_MTases"/>
    <property type="match status" value="1"/>
</dbReference>
<dbReference type="SUPFAM" id="SSF53335">
    <property type="entry name" value="S-adenosyl-L-methionine-dependent methyltransferases"/>
    <property type="match status" value="1"/>
</dbReference>
<dbReference type="Proteomes" id="UP000005143">
    <property type="component" value="Unassembled WGS sequence"/>
</dbReference>
<evidence type="ECO:0000256" key="1">
    <source>
        <dbReference type="ARBA" id="ARBA00023115"/>
    </source>
</evidence>
<comment type="caution">
    <text evidence="2">The sequence shown here is derived from an EMBL/GenBank/DDBJ whole genome shotgun (WGS) entry which is preliminary data.</text>
</comment>
<dbReference type="OrthoDB" id="8221452at2"/>
<dbReference type="RefSeq" id="WP_007576411.1">
    <property type="nucleotide sequence ID" value="NZ_AGUD01000229.1"/>
</dbReference>
<dbReference type="PANTHER" id="PTHR43317:SF1">
    <property type="entry name" value="THERMOSPERMINE SYNTHASE ACAULIS5"/>
    <property type="match status" value="1"/>
</dbReference>
<keyword evidence="3" id="KW-1185">Reference proteome</keyword>
<sequence length="252" mass="26515">MRVESGVGVLELLPDRARPGGRLLLIDGLAHGYVDLGDPAHLELDYVARIGAALDVLVPRGEAAELLHLGGGAFSLPRFVASTRPQARQTVVERSAAVVRLAEQHLRLRRGAHLRVVTGDGATTVARSPDDGFDLVLGDAFVGTETPASLATAAFADQVHRVLRPSGRYLLNVVDQPPWTTVGEQAAILGAAFGQLLAFGGREVVRGRHAGNLLLLASDAPLPREALARRLAGGAHPAELMTADRLRSLAAG</sequence>
<accession>H0E7S6</accession>
<name>H0E7S6_9ACTN</name>
<evidence type="ECO:0000313" key="2">
    <source>
        <dbReference type="EMBL" id="EHN10269.1"/>
    </source>
</evidence>